<gene>
    <name evidence="2" type="ORF">QTN47_23930</name>
</gene>
<dbReference type="Gene3D" id="1.10.10.10">
    <property type="entry name" value="Winged helix-like DNA-binding domain superfamily/Winged helix DNA-binding domain"/>
    <property type="match status" value="1"/>
</dbReference>
<keyword evidence="3" id="KW-1185">Reference proteome</keyword>
<dbReference type="PANTHER" id="PTHR39168">
    <property type="entry name" value="TRANSCRIPTIONAL REGULATOR-RELATED"/>
    <property type="match status" value="1"/>
</dbReference>
<name>A0ABV3ZL99_9BACT</name>
<accession>A0ABV3ZL99</accession>
<dbReference type="Pfam" id="PF12840">
    <property type="entry name" value="HTH_20"/>
    <property type="match status" value="1"/>
</dbReference>
<reference evidence="2 3" key="1">
    <citation type="submission" date="2023-07" db="EMBL/GenBank/DDBJ databases">
        <authorList>
            <person name="Lian W.-H."/>
        </authorList>
    </citation>
    <scope>NUCLEOTIDE SEQUENCE [LARGE SCALE GENOMIC DNA]</scope>
    <source>
        <strain evidence="2 3">SYSU DXS3180</strain>
    </source>
</reference>
<dbReference type="CDD" id="cd00090">
    <property type="entry name" value="HTH_ARSR"/>
    <property type="match status" value="1"/>
</dbReference>
<evidence type="ECO:0000313" key="2">
    <source>
        <dbReference type="EMBL" id="MEX6690583.1"/>
    </source>
</evidence>
<dbReference type="InterPro" id="IPR052543">
    <property type="entry name" value="HTH_Metal-responsive_Reg"/>
</dbReference>
<feature type="domain" description="HTH arsR-type" evidence="1">
    <location>
        <begin position="1"/>
        <end position="93"/>
    </location>
</feature>
<comment type="caution">
    <text evidence="2">The sequence shown here is derived from an EMBL/GenBank/DDBJ whole genome shotgun (WGS) entry which is preliminary data.</text>
</comment>
<evidence type="ECO:0000259" key="1">
    <source>
        <dbReference type="PROSITE" id="PS50987"/>
    </source>
</evidence>
<dbReference type="InterPro" id="IPR001845">
    <property type="entry name" value="HTH_ArsR_DNA-bd_dom"/>
</dbReference>
<dbReference type="InterPro" id="IPR036390">
    <property type="entry name" value="WH_DNA-bd_sf"/>
</dbReference>
<dbReference type="PANTHER" id="PTHR39168:SF1">
    <property type="entry name" value="TRANSCRIPTIONAL REGULATORY PROTEIN"/>
    <property type="match status" value="1"/>
</dbReference>
<dbReference type="InterPro" id="IPR036388">
    <property type="entry name" value="WH-like_DNA-bd_sf"/>
</dbReference>
<dbReference type="EMBL" id="JAULBC010000009">
    <property type="protein sequence ID" value="MEX6690583.1"/>
    <property type="molecule type" value="Genomic_DNA"/>
</dbReference>
<dbReference type="Proteomes" id="UP001560573">
    <property type="component" value="Unassembled WGS sequence"/>
</dbReference>
<sequence>MVEEKFIELSSLVCEPSRARMLWNLLDGKAYTASELAVAADISPTSASNHLAKLLDANLLKAESQGRHRYFSFATPEVAYAVESLANLASHQLPGKAKQTETPTGVRYCRTCYDHLAGYVGVKIAEELTSRKLITSSEDSYTVTAKGWKWLADFDIAKDEITSQRRPVARQCLDWSERRPHIAGQIGALLLAKMLEKNWFKRVQFSRELIITARGQKGIFDLLGIELESK</sequence>
<dbReference type="PROSITE" id="PS50987">
    <property type="entry name" value="HTH_ARSR_2"/>
    <property type="match status" value="1"/>
</dbReference>
<dbReference type="SMART" id="SM00418">
    <property type="entry name" value="HTH_ARSR"/>
    <property type="match status" value="1"/>
</dbReference>
<evidence type="ECO:0000313" key="3">
    <source>
        <dbReference type="Proteomes" id="UP001560573"/>
    </source>
</evidence>
<protein>
    <submittedName>
        <fullName evidence="2">Helix-turn-helix domain-containing protein</fullName>
    </submittedName>
</protein>
<dbReference type="SUPFAM" id="SSF46785">
    <property type="entry name" value="Winged helix' DNA-binding domain"/>
    <property type="match status" value="1"/>
</dbReference>
<proteinExistence type="predicted"/>
<dbReference type="RefSeq" id="WP_369331994.1">
    <property type="nucleotide sequence ID" value="NZ_JAULBC010000009.1"/>
</dbReference>
<organism evidence="2 3">
    <name type="scientific">Danxiaibacter flavus</name>
    <dbReference type="NCBI Taxonomy" id="3049108"/>
    <lineage>
        <taxon>Bacteria</taxon>
        <taxon>Pseudomonadati</taxon>
        <taxon>Bacteroidota</taxon>
        <taxon>Chitinophagia</taxon>
        <taxon>Chitinophagales</taxon>
        <taxon>Chitinophagaceae</taxon>
        <taxon>Danxiaibacter</taxon>
    </lineage>
</organism>
<dbReference type="InterPro" id="IPR011991">
    <property type="entry name" value="ArsR-like_HTH"/>
</dbReference>